<evidence type="ECO:0008006" key="4">
    <source>
        <dbReference type="Google" id="ProtNLM"/>
    </source>
</evidence>
<keyword evidence="3" id="KW-1185">Reference proteome</keyword>
<dbReference type="VEuPathDB" id="AmoebaDB:EIN_525310"/>
<dbReference type="Proteomes" id="UP000014680">
    <property type="component" value="Unassembled WGS sequence"/>
</dbReference>
<evidence type="ECO:0000256" key="1">
    <source>
        <dbReference type="SAM" id="Phobius"/>
    </source>
</evidence>
<dbReference type="RefSeq" id="XP_004256347.1">
    <property type="nucleotide sequence ID" value="XM_004256299.1"/>
</dbReference>
<feature type="transmembrane region" description="Helical" evidence="1">
    <location>
        <begin position="178"/>
        <end position="199"/>
    </location>
</feature>
<keyword evidence="1" id="KW-0472">Membrane</keyword>
<dbReference type="KEGG" id="eiv:EIN_525310"/>
<dbReference type="EMBL" id="KB206604">
    <property type="protein sequence ID" value="ELP89576.1"/>
    <property type="molecule type" value="Genomic_DNA"/>
</dbReference>
<keyword evidence="1" id="KW-1133">Transmembrane helix</keyword>
<accession>A0A0A1U8X4</accession>
<dbReference type="GeneID" id="14888584"/>
<proteinExistence type="predicted"/>
<feature type="transmembrane region" description="Helical" evidence="1">
    <location>
        <begin position="145"/>
        <end position="166"/>
    </location>
</feature>
<gene>
    <name evidence="2" type="ORF">EIN_525310</name>
</gene>
<evidence type="ECO:0000313" key="2">
    <source>
        <dbReference type="EMBL" id="ELP89576.1"/>
    </source>
</evidence>
<reference evidence="2 3" key="1">
    <citation type="submission" date="2012-10" db="EMBL/GenBank/DDBJ databases">
        <authorList>
            <person name="Zafar N."/>
            <person name="Inman J."/>
            <person name="Hall N."/>
            <person name="Lorenzi H."/>
            <person name="Caler E."/>
        </authorList>
    </citation>
    <scope>NUCLEOTIDE SEQUENCE [LARGE SCALE GENOMIC DNA]</scope>
    <source>
        <strain evidence="2 3">IP1</strain>
    </source>
</reference>
<dbReference type="AlphaFoldDB" id="A0A0A1U8X4"/>
<sequence length="201" mass="22911">MQTTEPSATIQDDSLVTSQSSEYYNGNAKTSYVPMNTFFVTAENQQQVNVQPIPQQVDQPINYAPPPLNQQLQPQHQENELQQSVPVYLQSTQFPQNGNYPTQGYPIQPQNGIQPQFIVNGDEAMNIDATKKYIEKRTEERNCKITLVFLIIGIIFCPFLVASFVISLRCENKKYRMLGRLAMLLFFLELSASFMFIILSS</sequence>
<name>A0A0A1U8X4_ENTIV</name>
<protein>
    <recommendedName>
        <fullName evidence="4">Transmembrane protein</fullName>
    </recommendedName>
</protein>
<evidence type="ECO:0000313" key="3">
    <source>
        <dbReference type="Proteomes" id="UP000014680"/>
    </source>
</evidence>
<organism evidence="2 3">
    <name type="scientific">Entamoeba invadens IP1</name>
    <dbReference type="NCBI Taxonomy" id="370355"/>
    <lineage>
        <taxon>Eukaryota</taxon>
        <taxon>Amoebozoa</taxon>
        <taxon>Evosea</taxon>
        <taxon>Archamoebae</taxon>
        <taxon>Mastigamoebida</taxon>
        <taxon>Entamoebidae</taxon>
        <taxon>Entamoeba</taxon>
    </lineage>
</organism>
<keyword evidence="1" id="KW-0812">Transmembrane</keyword>